<dbReference type="AlphaFoldDB" id="A0A1H0VJK1"/>
<accession>A0A1H0VJK1</accession>
<keyword evidence="2" id="KW-1185">Reference proteome</keyword>
<dbReference type="Proteomes" id="UP000199651">
    <property type="component" value="Unassembled WGS sequence"/>
</dbReference>
<evidence type="ECO:0000313" key="1">
    <source>
        <dbReference type="EMBL" id="SDP78697.1"/>
    </source>
</evidence>
<evidence type="ECO:0000313" key="2">
    <source>
        <dbReference type="Proteomes" id="UP000199651"/>
    </source>
</evidence>
<sequence length="66" mass="6788">MIDTTSWAAVERTLDEALLGLSDDQFAMTLTAPAPPACGSAGRGVCPRRCRSPGVADPSLLEVNAG</sequence>
<dbReference type="RefSeq" id="WP_091383109.1">
    <property type="nucleotide sequence ID" value="NZ_FNDV01000012.1"/>
</dbReference>
<proteinExistence type="predicted"/>
<protein>
    <submittedName>
        <fullName evidence="1">Uncharacterized protein</fullName>
    </submittedName>
</protein>
<dbReference type="EMBL" id="FNJB01000014">
    <property type="protein sequence ID" value="SDP78697.1"/>
    <property type="molecule type" value="Genomic_DNA"/>
</dbReference>
<organism evidence="1 2">
    <name type="scientific">Actinokineospora alba</name>
    <dbReference type="NCBI Taxonomy" id="504798"/>
    <lineage>
        <taxon>Bacteria</taxon>
        <taxon>Bacillati</taxon>
        <taxon>Actinomycetota</taxon>
        <taxon>Actinomycetes</taxon>
        <taxon>Pseudonocardiales</taxon>
        <taxon>Pseudonocardiaceae</taxon>
        <taxon>Actinokineospora</taxon>
    </lineage>
</organism>
<reference evidence="2" key="1">
    <citation type="submission" date="2016-10" db="EMBL/GenBank/DDBJ databases">
        <authorList>
            <person name="Varghese N."/>
            <person name="Submissions S."/>
        </authorList>
    </citation>
    <scope>NUCLEOTIDE SEQUENCE [LARGE SCALE GENOMIC DNA]</scope>
    <source>
        <strain evidence="2">IBRC-M 10655</strain>
    </source>
</reference>
<gene>
    <name evidence="1" type="ORF">SAMN05192558_11487</name>
</gene>
<name>A0A1H0VJK1_9PSEU</name>